<organism evidence="1 2">
    <name type="scientific">Violaceomyces palustris</name>
    <dbReference type="NCBI Taxonomy" id="1673888"/>
    <lineage>
        <taxon>Eukaryota</taxon>
        <taxon>Fungi</taxon>
        <taxon>Dikarya</taxon>
        <taxon>Basidiomycota</taxon>
        <taxon>Ustilaginomycotina</taxon>
        <taxon>Ustilaginomycetes</taxon>
        <taxon>Violaceomycetales</taxon>
        <taxon>Violaceomycetaceae</taxon>
        <taxon>Violaceomyces</taxon>
    </lineage>
</organism>
<name>A0ACD0P5W9_9BASI</name>
<accession>A0ACD0P5W9</accession>
<protein>
    <submittedName>
        <fullName evidence="1">Uncharacterized protein</fullName>
    </submittedName>
</protein>
<dbReference type="Proteomes" id="UP000245626">
    <property type="component" value="Unassembled WGS sequence"/>
</dbReference>
<evidence type="ECO:0000313" key="1">
    <source>
        <dbReference type="EMBL" id="PWN53456.1"/>
    </source>
</evidence>
<dbReference type="EMBL" id="KZ819725">
    <property type="protein sequence ID" value="PWN53456.1"/>
    <property type="molecule type" value="Genomic_DNA"/>
</dbReference>
<proteinExistence type="predicted"/>
<sequence length="402" mass="43933">MHDVLKEEGAKDCGEATEKENDVKIDFDPEDLPAEIHHCLSRIIGIQMLPDTSVVPGTSAERLLRRELSDDDEEIPQTKASEGGDATEGDGHAPLSDGAEVAIEEGSRSPTLPTKRPRRISNEGAGSHNSRRSPRKKLNRPDPESPEANFLPRSERKMVHPSHGKHQPFDGDLSFETLEGEEGMEEDVQDATTPGVGLGFTEEQVDEVMEDATEAPPATVVVKEGKAGTSSSKSKRRTSGRRSLGTDPSFKPDKEDVAAAFESEEEEQANKPSRRKATTGRKRAPSLLSVGVEVADSVTTPKRTRRSEPASSAAFKPPKTVEGEDDSDDQDPNPDPTLRETRARREEKEVIHQVLGDDQVENLHEQEEESKGKGKKKGGVATTSNKARSTRRQSSRSSARRN</sequence>
<evidence type="ECO:0000313" key="2">
    <source>
        <dbReference type="Proteomes" id="UP000245626"/>
    </source>
</evidence>
<reference evidence="1 2" key="1">
    <citation type="journal article" date="2018" name="Mol. Biol. Evol.">
        <title>Broad Genomic Sampling Reveals a Smut Pathogenic Ancestry of the Fungal Clade Ustilaginomycotina.</title>
        <authorList>
            <person name="Kijpornyongpan T."/>
            <person name="Mondo S.J."/>
            <person name="Barry K."/>
            <person name="Sandor L."/>
            <person name="Lee J."/>
            <person name="Lipzen A."/>
            <person name="Pangilinan J."/>
            <person name="LaButti K."/>
            <person name="Hainaut M."/>
            <person name="Henrissat B."/>
            <person name="Grigoriev I.V."/>
            <person name="Spatafora J.W."/>
            <person name="Aime M.C."/>
        </authorList>
    </citation>
    <scope>NUCLEOTIDE SEQUENCE [LARGE SCALE GENOMIC DNA]</scope>
    <source>
        <strain evidence="1 2">SA 807</strain>
    </source>
</reference>
<gene>
    <name evidence="1" type="ORF">IE53DRAFT_366341</name>
</gene>
<keyword evidence="2" id="KW-1185">Reference proteome</keyword>